<protein>
    <submittedName>
        <fullName evidence="1">Uncharacterized protein</fullName>
    </submittedName>
</protein>
<accession>A0A6J5T431</accession>
<gene>
    <name evidence="1" type="ORF">UFOVP1649_5</name>
</gene>
<dbReference type="EMBL" id="LR797519">
    <property type="protein sequence ID" value="CAB4222006.1"/>
    <property type="molecule type" value="Genomic_DNA"/>
</dbReference>
<reference evidence="1" key="1">
    <citation type="submission" date="2020-05" db="EMBL/GenBank/DDBJ databases">
        <authorList>
            <person name="Chiriac C."/>
            <person name="Salcher M."/>
            <person name="Ghai R."/>
            <person name="Kavagutti S V."/>
        </authorList>
    </citation>
    <scope>NUCLEOTIDE SEQUENCE</scope>
</reference>
<sequence>MASNASTASTFGNAEFYIPNYAGSNYKSASFDGVGENNATQAWMGLGAGLWSNTAAINQLTLTVAGGTTYLTYSSASLYGILKA</sequence>
<name>A0A6J5T431_9CAUD</name>
<organism evidence="1">
    <name type="scientific">uncultured Caudovirales phage</name>
    <dbReference type="NCBI Taxonomy" id="2100421"/>
    <lineage>
        <taxon>Viruses</taxon>
        <taxon>Duplodnaviria</taxon>
        <taxon>Heunggongvirae</taxon>
        <taxon>Uroviricota</taxon>
        <taxon>Caudoviricetes</taxon>
        <taxon>Peduoviridae</taxon>
        <taxon>Maltschvirus</taxon>
        <taxon>Maltschvirus maltsch</taxon>
    </lineage>
</organism>
<proteinExistence type="predicted"/>
<evidence type="ECO:0000313" key="1">
    <source>
        <dbReference type="EMBL" id="CAB4222006.1"/>
    </source>
</evidence>